<evidence type="ECO:0000259" key="9">
    <source>
        <dbReference type="PROSITE" id="PS50157"/>
    </source>
</evidence>
<gene>
    <name evidence="10" type="ORF">TBRA_LOCUS364</name>
</gene>
<dbReference type="AlphaFoldDB" id="A0A6H5HX08"/>
<protein>
    <recommendedName>
        <fullName evidence="9">C2H2-type domain-containing protein</fullName>
    </recommendedName>
</protein>
<keyword evidence="11" id="KW-1185">Reference proteome</keyword>
<dbReference type="OrthoDB" id="3437960at2759"/>
<dbReference type="PANTHER" id="PTHR24406">
    <property type="entry name" value="TRANSCRIPTIONAL REPRESSOR CTCFL-RELATED"/>
    <property type="match status" value="1"/>
</dbReference>
<feature type="domain" description="C2H2-type" evidence="9">
    <location>
        <begin position="45"/>
        <end position="72"/>
    </location>
</feature>
<dbReference type="Proteomes" id="UP000479190">
    <property type="component" value="Unassembled WGS sequence"/>
</dbReference>
<proteinExistence type="predicted"/>
<keyword evidence="5" id="KW-0862">Zinc</keyword>
<name>A0A6H5HX08_9HYME</name>
<sequence>MKIRSRCESLGNTREDLALGVIDQRQQQQQRRIEPYKPRKPAQLYTCPKCKKCYAQRRSFKIHCRYDCFSKPNYRCPYCPFASKRTCNVYRHVRVKHPKLQVGYIDLKMPDIIKMLSSNGAGIRDDLRAAGPRQRGGGGVVNDNGRRAARQQHVHALQQVVRARPASAPPHQVRVRNAAAIRLLLLPAALQAQGQSAETRQKASPGRGEGQIQNLHRRSGQRSALIADARVKKNIAYIRARSRYPKNRIICDEFEWIIFKHINEKLFSGNTLISGKVHFYKDNCESSTSPIVYQNPKNPRYSNSEHYQLISKMIALTTLNVIFLLAHCVSFHFRVSNTQRFNLTPPMDASLWCVPTLKTYPETAVEEIERKKQVDDDRLMYCPECNTTVQYERGSGHRACPKCSTNYKFKCRRCNKLYLELAGLQNHQRDWCGGKPNYPCDMCSYKSHSKCNLEDHKQRVHGSNYKVACPYCEKPLKNPMTLNRHLKNACKAAPPEATIRKKKTVTLKGSVRINPIIPPNIASIDPVASEALMQQMRMFSGAGFQHPQCEPDCVLLDLQQHNGVRGAQDQANLPDLPRGDALPVPALPTTLQGDEAPATAHALRLQLRAELPVQRVRLQVHAQGFARAARQAQALELQHHNVNEKRRETNDDDLDGKNIEEDDSESCSLKIELIRCDTDPKFRKSDDDSSRSSFNGNITKPITHATFTNETPRAHGDIVLSTDPSDWESSAPVFHICIKCRFISRPTGESWGPTIKYCANCNICMHYLCSGCDRIIDTPEVLRRHMRSRCSEPSGLPDSQIYGRRSCRGCGGYFDALEEHEINCRPNQTGKCDLCDTNNSELSVTNEQSFWIKCTTCPNSIVTDLYAYNKQIFNDFRRNICTCSSKTKYKFECFQCRDYFKRYRDIRKHLADSCPGNPIEFCCVDCSFSTHKKYELSAHITNKHEESHHCKYCGSMVANNRMEHTMYCQNRPKIVCSLCDFYSFQEEKLRDHVQQFHL</sequence>
<comment type="subcellular location">
    <subcellularLocation>
        <location evidence="1">Nucleus</location>
    </subcellularLocation>
</comment>
<evidence type="ECO:0000313" key="10">
    <source>
        <dbReference type="EMBL" id="CAB0028144.1"/>
    </source>
</evidence>
<dbReference type="SMART" id="SM00355">
    <property type="entry name" value="ZnF_C2H2"/>
    <property type="match status" value="9"/>
</dbReference>
<keyword evidence="3" id="KW-0677">Repeat</keyword>
<evidence type="ECO:0000256" key="2">
    <source>
        <dbReference type="ARBA" id="ARBA00022723"/>
    </source>
</evidence>
<evidence type="ECO:0000256" key="3">
    <source>
        <dbReference type="ARBA" id="ARBA00022737"/>
    </source>
</evidence>
<evidence type="ECO:0000256" key="4">
    <source>
        <dbReference type="ARBA" id="ARBA00022771"/>
    </source>
</evidence>
<keyword evidence="6" id="KW-0539">Nucleus</keyword>
<dbReference type="InterPro" id="IPR013087">
    <property type="entry name" value="Znf_C2H2_type"/>
</dbReference>
<dbReference type="GO" id="GO:0008270">
    <property type="term" value="F:zinc ion binding"/>
    <property type="evidence" value="ECO:0007669"/>
    <property type="project" value="UniProtKB-KW"/>
</dbReference>
<dbReference type="Gene3D" id="3.30.160.60">
    <property type="entry name" value="Classic Zinc Finger"/>
    <property type="match status" value="2"/>
</dbReference>
<keyword evidence="4 7" id="KW-0863">Zinc-finger</keyword>
<evidence type="ECO:0000313" key="11">
    <source>
        <dbReference type="Proteomes" id="UP000479190"/>
    </source>
</evidence>
<reference evidence="10 11" key="1">
    <citation type="submission" date="2020-02" db="EMBL/GenBank/DDBJ databases">
        <authorList>
            <person name="Ferguson B K."/>
        </authorList>
    </citation>
    <scope>NUCLEOTIDE SEQUENCE [LARGE SCALE GENOMIC DNA]</scope>
</reference>
<dbReference type="PROSITE" id="PS50157">
    <property type="entry name" value="ZINC_FINGER_C2H2_2"/>
    <property type="match status" value="2"/>
</dbReference>
<feature type="compositionally biased region" description="Basic and acidic residues" evidence="8">
    <location>
        <begin position="637"/>
        <end position="659"/>
    </location>
</feature>
<dbReference type="GO" id="GO:0005634">
    <property type="term" value="C:nucleus"/>
    <property type="evidence" value="ECO:0007669"/>
    <property type="project" value="UniProtKB-SubCell"/>
</dbReference>
<accession>A0A6H5HX08</accession>
<dbReference type="InterPro" id="IPR050888">
    <property type="entry name" value="ZnF_C2H2-type_TF"/>
</dbReference>
<evidence type="ECO:0000256" key="7">
    <source>
        <dbReference type="PROSITE-ProRule" id="PRU00042"/>
    </source>
</evidence>
<feature type="region of interest" description="Disordered" evidence="8">
    <location>
        <begin position="125"/>
        <end position="144"/>
    </location>
</feature>
<feature type="domain" description="C2H2-type" evidence="9">
    <location>
        <begin position="409"/>
        <end position="436"/>
    </location>
</feature>
<evidence type="ECO:0000256" key="6">
    <source>
        <dbReference type="ARBA" id="ARBA00023242"/>
    </source>
</evidence>
<feature type="region of interest" description="Disordered" evidence="8">
    <location>
        <begin position="637"/>
        <end position="661"/>
    </location>
</feature>
<organism evidence="10 11">
    <name type="scientific">Trichogramma brassicae</name>
    <dbReference type="NCBI Taxonomy" id="86971"/>
    <lineage>
        <taxon>Eukaryota</taxon>
        <taxon>Metazoa</taxon>
        <taxon>Ecdysozoa</taxon>
        <taxon>Arthropoda</taxon>
        <taxon>Hexapoda</taxon>
        <taxon>Insecta</taxon>
        <taxon>Pterygota</taxon>
        <taxon>Neoptera</taxon>
        <taxon>Endopterygota</taxon>
        <taxon>Hymenoptera</taxon>
        <taxon>Apocrita</taxon>
        <taxon>Proctotrupomorpha</taxon>
        <taxon>Chalcidoidea</taxon>
        <taxon>Trichogrammatidae</taxon>
        <taxon>Trichogramma</taxon>
    </lineage>
</organism>
<evidence type="ECO:0000256" key="8">
    <source>
        <dbReference type="SAM" id="MobiDB-lite"/>
    </source>
</evidence>
<evidence type="ECO:0000256" key="5">
    <source>
        <dbReference type="ARBA" id="ARBA00022833"/>
    </source>
</evidence>
<evidence type="ECO:0000256" key="1">
    <source>
        <dbReference type="ARBA" id="ARBA00004123"/>
    </source>
</evidence>
<keyword evidence="2" id="KW-0479">Metal-binding</keyword>
<feature type="region of interest" description="Disordered" evidence="8">
    <location>
        <begin position="195"/>
        <end position="221"/>
    </location>
</feature>
<dbReference type="EMBL" id="CADCXV010000080">
    <property type="protein sequence ID" value="CAB0028144.1"/>
    <property type="molecule type" value="Genomic_DNA"/>
</dbReference>